<dbReference type="Proteomes" id="UP000199545">
    <property type="component" value="Unassembled WGS sequence"/>
</dbReference>
<feature type="transmembrane region" description="Helical" evidence="7">
    <location>
        <begin position="79"/>
        <end position="101"/>
    </location>
</feature>
<feature type="transmembrane region" description="Helical" evidence="7">
    <location>
        <begin position="23"/>
        <end position="42"/>
    </location>
</feature>
<dbReference type="GO" id="GO:0015990">
    <property type="term" value="P:electron transport coupled proton transport"/>
    <property type="evidence" value="ECO:0007669"/>
    <property type="project" value="TreeGrafter"/>
</dbReference>
<dbReference type="STRING" id="46223.SAMN05421852_10131"/>
<dbReference type="GO" id="GO:0009319">
    <property type="term" value="C:cytochrome o ubiquinol oxidase complex"/>
    <property type="evidence" value="ECO:0007669"/>
    <property type="project" value="TreeGrafter"/>
</dbReference>
<keyword evidence="3" id="KW-1003">Cell membrane</keyword>
<dbReference type="GO" id="GO:0019646">
    <property type="term" value="P:aerobic electron transport chain"/>
    <property type="evidence" value="ECO:0007669"/>
    <property type="project" value="TreeGrafter"/>
</dbReference>
<dbReference type="GO" id="GO:0015078">
    <property type="term" value="F:proton transmembrane transporter activity"/>
    <property type="evidence" value="ECO:0007669"/>
    <property type="project" value="TreeGrafter"/>
</dbReference>
<organism evidence="8 9">
    <name type="scientific">Thermoflavimicrobium dichotomicum</name>
    <dbReference type="NCBI Taxonomy" id="46223"/>
    <lineage>
        <taxon>Bacteria</taxon>
        <taxon>Bacillati</taxon>
        <taxon>Bacillota</taxon>
        <taxon>Bacilli</taxon>
        <taxon>Bacillales</taxon>
        <taxon>Thermoactinomycetaceae</taxon>
        <taxon>Thermoflavimicrobium</taxon>
    </lineage>
</organism>
<dbReference type="InterPro" id="IPR050968">
    <property type="entry name" value="Cytochrome_c_oxidase_bac_sub4"/>
</dbReference>
<sequence length="102" mass="11222">MSENTNQKTTNEMSHKPDGTAKHIFAFIVMIALTAAAFYLVATDVVPENMILPLILVFAVIQVFLQLFTFMHLNQKGSAFYTIFMIAGIVIAVVSALGILLM</sequence>
<evidence type="ECO:0000256" key="2">
    <source>
        <dbReference type="ARBA" id="ARBA00008079"/>
    </source>
</evidence>
<dbReference type="AlphaFoldDB" id="A0A1I3JDS8"/>
<accession>A0A1I3JDS8</accession>
<evidence type="ECO:0000256" key="7">
    <source>
        <dbReference type="SAM" id="Phobius"/>
    </source>
</evidence>
<protein>
    <submittedName>
        <fullName evidence="8">Cytochrome c oxidase subunit 4/cytochrome o ubiquinol oxidase operon protein cyoD</fullName>
    </submittedName>
</protein>
<feature type="transmembrane region" description="Helical" evidence="7">
    <location>
        <begin position="54"/>
        <end position="73"/>
    </location>
</feature>
<dbReference type="InterPro" id="IPR005171">
    <property type="entry name" value="Cyt_c_oxidase_su4_prok"/>
</dbReference>
<name>A0A1I3JDS8_9BACL</name>
<evidence type="ECO:0000256" key="5">
    <source>
        <dbReference type="ARBA" id="ARBA00022989"/>
    </source>
</evidence>
<comment type="subcellular location">
    <subcellularLocation>
        <location evidence="1">Cell membrane</location>
        <topology evidence="1">Multi-pass membrane protein</topology>
    </subcellularLocation>
</comment>
<evidence type="ECO:0000256" key="4">
    <source>
        <dbReference type="ARBA" id="ARBA00022692"/>
    </source>
</evidence>
<proteinExistence type="inferred from homology"/>
<keyword evidence="6 7" id="KW-0472">Membrane</keyword>
<evidence type="ECO:0000313" key="9">
    <source>
        <dbReference type="Proteomes" id="UP000199545"/>
    </source>
</evidence>
<dbReference type="PANTHER" id="PTHR36835:SF1">
    <property type="entry name" value="CYTOCHROME BO(3) UBIQUINOL OXIDASE SUBUNIT 4"/>
    <property type="match status" value="1"/>
</dbReference>
<dbReference type="EMBL" id="FORR01000001">
    <property type="protein sequence ID" value="SFI58280.1"/>
    <property type="molecule type" value="Genomic_DNA"/>
</dbReference>
<keyword evidence="5 7" id="KW-1133">Transmembrane helix</keyword>
<dbReference type="Pfam" id="PF03626">
    <property type="entry name" value="COX4_pro"/>
    <property type="match status" value="1"/>
</dbReference>
<gene>
    <name evidence="8" type="ORF">SAMN05421852_10131</name>
</gene>
<evidence type="ECO:0000256" key="1">
    <source>
        <dbReference type="ARBA" id="ARBA00004651"/>
    </source>
</evidence>
<keyword evidence="9" id="KW-1185">Reference proteome</keyword>
<dbReference type="RefSeq" id="WP_093226945.1">
    <property type="nucleotide sequence ID" value="NZ_FORR01000001.1"/>
</dbReference>
<evidence type="ECO:0000256" key="3">
    <source>
        <dbReference type="ARBA" id="ARBA00022475"/>
    </source>
</evidence>
<keyword evidence="4 7" id="KW-0812">Transmembrane</keyword>
<evidence type="ECO:0000313" key="8">
    <source>
        <dbReference type="EMBL" id="SFI58280.1"/>
    </source>
</evidence>
<reference evidence="8 9" key="1">
    <citation type="submission" date="2016-10" db="EMBL/GenBank/DDBJ databases">
        <authorList>
            <person name="de Groot N.N."/>
        </authorList>
    </citation>
    <scope>NUCLEOTIDE SEQUENCE [LARGE SCALE GENOMIC DNA]</scope>
    <source>
        <strain evidence="8 9">DSM 44778</strain>
    </source>
</reference>
<dbReference type="GO" id="GO:0005886">
    <property type="term" value="C:plasma membrane"/>
    <property type="evidence" value="ECO:0007669"/>
    <property type="project" value="UniProtKB-SubCell"/>
</dbReference>
<evidence type="ECO:0000256" key="6">
    <source>
        <dbReference type="ARBA" id="ARBA00023136"/>
    </source>
</evidence>
<dbReference type="GO" id="GO:0009486">
    <property type="term" value="F:cytochrome bo3 ubiquinol oxidase activity"/>
    <property type="evidence" value="ECO:0007669"/>
    <property type="project" value="TreeGrafter"/>
</dbReference>
<dbReference type="PANTHER" id="PTHR36835">
    <property type="entry name" value="CYTOCHROME BO(3) UBIQUINOL OXIDASE SUBUNIT 4"/>
    <property type="match status" value="1"/>
</dbReference>
<dbReference type="OrthoDB" id="2989516at2"/>
<comment type="similarity">
    <text evidence="2">Belongs to the cytochrome c oxidase bacterial subunit 4 family.</text>
</comment>